<feature type="domain" description="Golgi pH regulator conserved" evidence="7">
    <location>
        <begin position="189"/>
        <end position="258"/>
    </location>
</feature>
<comment type="caution">
    <text evidence="8">The sequence shown here is derived from an EMBL/GenBank/DDBJ whole genome shotgun (WGS) entry which is preliminary data.</text>
</comment>
<evidence type="ECO:0000259" key="7">
    <source>
        <dbReference type="Pfam" id="PF12537"/>
    </source>
</evidence>
<evidence type="ECO:0008006" key="10">
    <source>
        <dbReference type="Google" id="ProtNLM"/>
    </source>
</evidence>
<dbReference type="VEuPathDB" id="FungiDB:DIURU_003914"/>
<dbReference type="PANTHER" id="PTHR15948:SF0">
    <property type="entry name" value="GOLGI PH REGULATOR A-RELATED"/>
    <property type="match status" value="1"/>
</dbReference>
<dbReference type="OrthoDB" id="264392at2759"/>
<dbReference type="GeneID" id="54782565"/>
<feature type="transmembrane region" description="Helical" evidence="5">
    <location>
        <begin position="82"/>
        <end position="103"/>
    </location>
</feature>
<feature type="domain" description="Abscisic acid G-protein coupled receptor-like" evidence="6">
    <location>
        <begin position="328"/>
        <end position="512"/>
    </location>
</feature>
<gene>
    <name evidence="8" type="ORF">DIURU_003914</name>
</gene>
<evidence type="ECO:0000256" key="3">
    <source>
        <dbReference type="ARBA" id="ARBA00022989"/>
    </source>
</evidence>
<name>A0A642UNG6_DIURU</name>
<dbReference type="Pfam" id="PF12537">
    <property type="entry name" value="GPHR_N"/>
    <property type="match status" value="1"/>
</dbReference>
<organism evidence="8 9">
    <name type="scientific">Diutina rugosa</name>
    <name type="common">Yeast</name>
    <name type="synonym">Candida rugosa</name>
    <dbReference type="NCBI Taxonomy" id="5481"/>
    <lineage>
        <taxon>Eukaryota</taxon>
        <taxon>Fungi</taxon>
        <taxon>Dikarya</taxon>
        <taxon>Ascomycota</taxon>
        <taxon>Saccharomycotina</taxon>
        <taxon>Pichiomycetes</taxon>
        <taxon>Debaryomycetaceae</taxon>
        <taxon>Diutina</taxon>
    </lineage>
</organism>
<dbReference type="InterPro" id="IPR022535">
    <property type="entry name" value="Golgi_pH-regulator_cons_dom"/>
</dbReference>
<dbReference type="OMA" id="FSVYCVY"/>
<keyword evidence="4 5" id="KW-0472">Membrane</keyword>
<evidence type="ECO:0000256" key="5">
    <source>
        <dbReference type="SAM" id="Phobius"/>
    </source>
</evidence>
<feature type="transmembrane region" description="Helical" evidence="5">
    <location>
        <begin position="7"/>
        <end position="26"/>
    </location>
</feature>
<feature type="transmembrane region" description="Helical" evidence="5">
    <location>
        <begin position="154"/>
        <end position="172"/>
    </location>
</feature>
<keyword evidence="2 5" id="KW-0812">Transmembrane</keyword>
<dbReference type="InterPro" id="IPR025969">
    <property type="entry name" value="ABA_GPCR_dom"/>
</dbReference>
<dbReference type="PANTHER" id="PTHR15948">
    <property type="entry name" value="G-PROTEIN COUPLED RECEPTOR 89-RELATED"/>
    <property type="match status" value="1"/>
</dbReference>
<sequence>MIVVLEAIPLLTVFFGTFAISLRYLYNHTLIHSYSPRDKSKINDQITKCNQENGTDLPLIDSESPVRSQGPLPPRYMLKDKIVALIFALTMALSVLFIVLMMCELTGFFKEKTRLVLFQLTIDCLIFMLSLVVPCLIISLFFHKDIVPQNMWRFFLSATVLGSWFFALHKCGDMTRSFNPRNVEYSTRSFIEKQITEISLAGITTLAILSGIGITSTPWRIWNDRWAVKKEVTATELWHQIQAYNQTSAILTQREHRLDSLDEKSPGPSSPRPGLLSRVQSFASLSGFNSEEKELALEIKSLRNVQVALASELQAKLQQFCAKPTPQFIVVYRYGFCLYCLYRLINVLLIQMPLQLWRGQGGDQRDALAVTLAKVAVSMWPKTNEDQLVTSLSFILSGSLFLCSFNNVVITFTSFSRYLPLMSSSSMMVKNWFKHLAIAELVGIYVTATAILIRTYLPRTMSHQISQILSLSGRTKSSAAQTISEIRFMDQWFDVVFAISCVVTIGAIWIRYQIVEEPYDEESLIETAKAI</sequence>
<dbReference type="RefSeq" id="XP_034011237.1">
    <property type="nucleotide sequence ID" value="XM_034156729.1"/>
</dbReference>
<feature type="transmembrane region" description="Helical" evidence="5">
    <location>
        <begin position="432"/>
        <end position="453"/>
    </location>
</feature>
<feature type="transmembrane region" description="Helical" evidence="5">
    <location>
        <begin position="388"/>
        <end position="412"/>
    </location>
</feature>
<keyword evidence="9" id="KW-1185">Reference proteome</keyword>
<feature type="transmembrane region" description="Helical" evidence="5">
    <location>
        <begin position="115"/>
        <end position="142"/>
    </location>
</feature>
<evidence type="ECO:0000259" key="6">
    <source>
        <dbReference type="Pfam" id="PF12430"/>
    </source>
</evidence>
<proteinExistence type="predicted"/>
<dbReference type="InterPro" id="IPR015672">
    <property type="entry name" value="GPHR/GTG"/>
</dbReference>
<feature type="transmembrane region" description="Helical" evidence="5">
    <location>
        <begin position="492"/>
        <end position="512"/>
    </location>
</feature>
<reference evidence="8 9" key="1">
    <citation type="submission" date="2019-07" db="EMBL/GenBank/DDBJ databases">
        <title>Genome assembly of two rare yeast pathogens: Diutina rugosa and Trichomonascus ciferrii.</title>
        <authorList>
            <person name="Mixao V."/>
            <person name="Saus E."/>
            <person name="Hansen A."/>
            <person name="Lass-Flor C."/>
            <person name="Gabaldon T."/>
        </authorList>
    </citation>
    <scope>NUCLEOTIDE SEQUENCE [LARGE SCALE GENOMIC DNA]</scope>
    <source>
        <strain evidence="8 9">CBS 613</strain>
    </source>
</reference>
<dbReference type="Proteomes" id="UP000449547">
    <property type="component" value="Unassembled WGS sequence"/>
</dbReference>
<keyword evidence="3 5" id="KW-1133">Transmembrane helix</keyword>
<evidence type="ECO:0000256" key="2">
    <source>
        <dbReference type="ARBA" id="ARBA00022692"/>
    </source>
</evidence>
<dbReference type="GO" id="GO:0016020">
    <property type="term" value="C:membrane"/>
    <property type="evidence" value="ECO:0007669"/>
    <property type="project" value="UniProtKB-SubCell"/>
</dbReference>
<evidence type="ECO:0000256" key="4">
    <source>
        <dbReference type="ARBA" id="ARBA00023136"/>
    </source>
</evidence>
<evidence type="ECO:0000256" key="1">
    <source>
        <dbReference type="ARBA" id="ARBA00004141"/>
    </source>
</evidence>
<dbReference type="EMBL" id="SWFT01000116">
    <property type="protein sequence ID" value="KAA8900098.1"/>
    <property type="molecule type" value="Genomic_DNA"/>
</dbReference>
<accession>A0A642UNG6</accession>
<evidence type="ECO:0000313" key="9">
    <source>
        <dbReference type="Proteomes" id="UP000449547"/>
    </source>
</evidence>
<comment type="subcellular location">
    <subcellularLocation>
        <location evidence="1">Membrane</location>
        <topology evidence="1">Multi-pass membrane protein</topology>
    </subcellularLocation>
</comment>
<dbReference type="Pfam" id="PF12430">
    <property type="entry name" value="ABA_GPCR"/>
    <property type="match status" value="1"/>
</dbReference>
<dbReference type="AlphaFoldDB" id="A0A642UNG6"/>
<protein>
    <recommendedName>
        <fullName evidence="10">Abscisic acid G-protein coupled receptor-like domain-containing protein</fullName>
    </recommendedName>
</protein>
<evidence type="ECO:0000313" key="8">
    <source>
        <dbReference type="EMBL" id="KAA8900098.1"/>
    </source>
</evidence>